<reference evidence="10" key="1">
    <citation type="submission" date="2025-08" db="UniProtKB">
        <authorList>
            <consortium name="Ensembl"/>
        </authorList>
    </citation>
    <scope>IDENTIFICATION</scope>
</reference>
<evidence type="ECO:0000256" key="6">
    <source>
        <dbReference type="ARBA" id="ARBA00061577"/>
    </source>
</evidence>
<keyword evidence="4" id="KW-0862">Zinc</keyword>
<feature type="domain" description="MPN" evidence="9">
    <location>
        <begin position="208"/>
        <end position="343"/>
    </location>
</feature>
<evidence type="ECO:0000256" key="4">
    <source>
        <dbReference type="ARBA" id="ARBA00022833"/>
    </source>
</evidence>
<dbReference type="InterPro" id="IPR040843">
    <property type="entry name" value="RAMA"/>
</dbReference>
<dbReference type="Pfam" id="PF18755">
    <property type="entry name" value="RAMA"/>
    <property type="match status" value="1"/>
</dbReference>
<evidence type="ECO:0000313" key="10">
    <source>
        <dbReference type="Ensembl" id="ENSVKKP00000025900.1"/>
    </source>
</evidence>
<proteinExistence type="inferred from homology"/>
<dbReference type="InterPro" id="IPR050242">
    <property type="entry name" value="JAMM_MPN+_peptidase_M67A"/>
</dbReference>
<keyword evidence="2" id="KW-0479">Metal-binding</keyword>
<keyword evidence="1" id="KW-0645">Protease</keyword>
<evidence type="ECO:0000256" key="3">
    <source>
        <dbReference type="ARBA" id="ARBA00022801"/>
    </source>
</evidence>
<dbReference type="InterPro" id="IPR037518">
    <property type="entry name" value="MPN"/>
</dbReference>
<dbReference type="GO" id="GO:0006508">
    <property type="term" value="P:proteolysis"/>
    <property type="evidence" value="ECO:0007669"/>
    <property type="project" value="UniProtKB-KW"/>
</dbReference>
<sequence>LRLCLVHSPSGCRFHEDEEDLDTSLEDPESMGKFIPGGRGCCILTRRGITLRVLLKDGLIEPGEGVLSIYYLGKKFLGDLLTDGKIVWQETGQVFNSPSAWATYCKKLVNPAKKSGCGWASVKYKGQKLDQYKAVWLKKYQPNATPAEEVGCASLDHLPTHPGKRLDCRNRVPVRYCNLGSRDSSRNPHTLVEVTSFTALNKFQPFNVAISSNVLLLLDFHSHLTKSEVVGYLGGRWDINTQLLTVLRAFPCRSRLADGEQAAVIEEEICQNLFMRGLSLVGWYHSHPFSHALPSLQDIDTQMDYQLRLQGTSNSFQPCLALICGPYFHGNQGLESKIAPFWVMPPPEQRPYDYGIPMEVEVTYIQDGFLTNDVLHEMMLLVEFYKGAPDMVKFQETWNQEKTYLEKLKGSLVSRMPKDQGFGHILEQVFSILKHNG</sequence>
<evidence type="ECO:0000256" key="1">
    <source>
        <dbReference type="ARBA" id="ARBA00022670"/>
    </source>
</evidence>
<dbReference type="GO" id="GO:0008237">
    <property type="term" value="F:metallopeptidase activity"/>
    <property type="evidence" value="ECO:0007669"/>
    <property type="project" value="UniProtKB-KW"/>
</dbReference>
<evidence type="ECO:0000256" key="2">
    <source>
        <dbReference type="ARBA" id="ARBA00022723"/>
    </source>
</evidence>
<evidence type="ECO:0000256" key="5">
    <source>
        <dbReference type="ARBA" id="ARBA00023049"/>
    </source>
</evidence>
<dbReference type="InterPro" id="IPR000555">
    <property type="entry name" value="JAMM/MPN+_dom"/>
</dbReference>
<organism evidence="10 11">
    <name type="scientific">Varanus komodoensis</name>
    <name type="common">Komodo dragon</name>
    <dbReference type="NCBI Taxonomy" id="61221"/>
    <lineage>
        <taxon>Eukaryota</taxon>
        <taxon>Metazoa</taxon>
        <taxon>Chordata</taxon>
        <taxon>Craniata</taxon>
        <taxon>Vertebrata</taxon>
        <taxon>Euteleostomi</taxon>
        <taxon>Lepidosauria</taxon>
        <taxon>Squamata</taxon>
        <taxon>Bifurcata</taxon>
        <taxon>Unidentata</taxon>
        <taxon>Episquamata</taxon>
        <taxon>Toxicofera</taxon>
        <taxon>Anguimorpha</taxon>
        <taxon>Paleoanguimorpha</taxon>
        <taxon>Varanoidea</taxon>
        <taxon>Varanidae</taxon>
        <taxon>Varanus</taxon>
    </lineage>
</organism>
<dbReference type="CDD" id="cd08067">
    <property type="entry name" value="MPN_2A_DUB"/>
    <property type="match status" value="1"/>
</dbReference>
<comment type="similarity">
    <text evidence="6">Belongs to the peptidase M67 family.</text>
</comment>
<accession>A0A8D2Q7T4</accession>
<dbReference type="GO" id="GO:0046872">
    <property type="term" value="F:metal ion binding"/>
    <property type="evidence" value="ECO:0007669"/>
    <property type="project" value="UniProtKB-KW"/>
</dbReference>
<keyword evidence="11" id="KW-1185">Reference proteome</keyword>
<comment type="function">
    <text evidence="8">Probable protease. Acts as a sensor of N(6)-methyladenosine methylation on DNA (m6A): recognizes and binds m6A DNA, leading to its degradation. Binds only double strand DNA (dsDNA) in a sequence-independent manner.</text>
</comment>
<dbReference type="PANTHER" id="PTHR10410">
    <property type="entry name" value="EUKARYOTIC TRANSLATION INITIATION FACTOR 3 -RELATED"/>
    <property type="match status" value="1"/>
</dbReference>
<dbReference type="PROSITE" id="PS50249">
    <property type="entry name" value="MPN"/>
    <property type="match status" value="1"/>
</dbReference>
<reference evidence="10" key="2">
    <citation type="submission" date="2025-09" db="UniProtKB">
        <authorList>
            <consortium name="Ensembl"/>
        </authorList>
    </citation>
    <scope>IDENTIFICATION</scope>
</reference>
<dbReference type="Pfam" id="PF01398">
    <property type="entry name" value="JAB"/>
    <property type="match status" value="1"/>
</dbReference>
<dbReference type="FunFam" id="3.40.140.10:FF:000053">
    <property type="entry name" value="MPN domain-containing protein CG4751"/>
    <property type="match status" value="1"/>
</dbReference>
<keyword evidence="5" id="KW-0482">Metalloprotease</keyword>
<dbReference type="OMA" id="VEMVYVQ"/>
<evidence type="ECO:0000259" key="9">
    <source>
        <dbReference type="PROSITE" id="PS50249"/>
    </source>
</evidence>
<dbReference type="Ensembl" id="ENSVKKT00000026532.1">
    <property type="protein sequence ID" value="ENSVKKP00000025900.1"/>
    <property type="gene ID" value="ENSVKKG00000016950.1"/>
</dbReference>
<name>A0A8D2Q7T4_VARKO</name>
<dbReference type="Gene3D" id="3.40.140.10">
    <property type="entry name" value="Cytidine Deaminase, domain 2"/>
    <property type="match status" value="1"/>
</dbReference>
<evidence type="ECO:0000256" key="8">
    <source>
        <dbReference type="ARBA" id="ARBA00093358"/>
    </source>
</evidence>
<keyword evidence="3" id="KW-0378">Hydrolase</keyword>
<dbReference type="AlphaFoldDB" id="A0A8D2Q7T4"/>
<dbReference type="Proteomes" id="UP000694545">
    <property type="component" value="Unplaced"/>
</dbReference>
<protein>
    <recommendedName>
        <fullName evidence="7 9">MPN domain-containing protein</fullName>
    </recommendedName>
</protein>
<evidence type="ECO:0000256" key="7">
    <source>
        <dbReference type="ARBA" id="ARBA00074368"/>
    </source>
</evidence>
<dbReference type="SUPFAM" id="SSF102712">
    <property type="entry name" value="JAB1/MPN domain"/>
    <property type="match status" value="1"/>
</dbReference>
<evidence type="ECO:0000313" key="11">
    <source>
        <dbReference type="Proteomes" id="UP000694545"/>
    </source>
</evidence>